<organism evidence="1 2">
    <name type="scientific">Methylorubrum suomiense</name>
    <dbReference type="NCBI Taxonomy" id="144191"/>
    <lineage>
        <taxon>Bacteria</taxon>
        <taxon>Pseudomonadati</taxon>
        <taxon>Pseudomonadota</taxon>
        <taxon>Alphaproteobacteria</taxon>
        <taxon>Hyphomicrobiales</taxon>
        <taxon>Methylobacteriaceae</taxon>
        <taxon>Methylorubrum</taxon>
    </lineage>
</organism>
<dbReference type="RefSeq" id="WP_238308681.1">
    <property type="nucleotide sequence ID" value="NZ_BPRE01000020.1"/>
</dbReference>
<evidence type="ECO:0000313" key="1">
    <source>
        <dbReference type="EMBL" id="GJE78098.1"/>
    </source>
</evidence>
<dbReference type="Proteomes" id="UP001055093">
    <property type="component" value="Unassembled WGS sequence"/>
</dbReference>
<gene>
    <name evidence="1" type="ORF">BGCPKDLD_4709</name>
</gene>
<sequence>MAKRLSHRPNFFKISRPGVDVDTAAEKDLLISLGARNAQIIQRGFIPLSAGTETRGNTPATSGLSTWVFNVPFPAQATEPDFYCIMLERNNLDTSKQNQAFPPTQDVVFGKNSVQITFYGSNGGFSGSRTYVGLIYILLRKRLGS</sequence>
<reference evidence="1" key="1">
    <citation type="journal article" date="2021" name="Front. Microbiol.">
        <title>Comprehensive Comparative Genomics and Phenotyping of Methylobacterium Species.</title>
        <authorList>
            <person name="Alessa O."/>
            <person name="Ogura Y."/>
            <person name="Fujitani Y."/>
            <person name="Takami H."/>
            <person name="Hayashi T."/>
            <person name="Sahin N."/>
            <person name="Tani A."/>
        </authorList>
    </citation>
    <scope>NUCLEOTIDE SEQUENCE</scope>
    <source>
        <strain evidence="1">DSM 14458</strain>
    </source>
</reference>
<name>A0ABQ4V382_9HYPH</name>
<proteinExistence type="predicted"/>
<accession>A0ABQ4V382</accession>
<dbReference type="EMBL" id="BPRE01000020">
    <property type="protein sequence ID" value="GJE78098.1"/>
    <property type="molecule type" value="Genomic_DNA"/>
</dbReference>
<keyword evidence="2" id="KW-1185">Reference proteome</keyword>
<protein>
    <submittedName>
        <fullName evidence="1">Uncharacterized protein</fullName>
    </submittedName>
</protein>
<reference evidence="1" key="2">
    <citation type="submission" date="2021-08" db="EMBL/GenBank/DDBJ databases">
        <authorList>
            <person name="Tani A."/>
            <person name="Ola A."/>
            <person name="Ogura Y."/>
            <person name="Katsura K."/>
            <person name="Hayashi T."/>
        </authorList>
    </citation>
    <scope>NUCLEOTIDE SEQUENCE</scope>
    <source>
        <strain evidence="1">DSM 14458</strain>
    </source>
</reference>
<evidence type="ECO:0000313" key="2">
    <source>
        <dbReference type="Proteomes" id="UP001055093"/>
    </source>
</evidence>
<comment type="caution">
    <text evidence="1">The sequence shown here is derived from an EMBL/GenBank/DDBJ whole genome shotgun (WGS) entry which is preliminary data.</text>
</comment>